<dbReference type="InterPro" id="IPR036259">
    <property type="entry name" value="MFS_trans_sf"/>
</dbReference>
<dbReference type="GO" id="GO:0005886">
    <property type="term" value="C:plasma membrane"/>
    <property type="evidence" value="ECO:0007669"/>
    <property type="project" value="TreeGrafter"/>
</dbReference>
<sequence length="497" mass="54117">MTQRFFPRPNVAMGELGLMALRFLPKPNTDPNLVPWDGLDDPANPQNWSFGFKVWLTAVGNLMTFCCTFASSAPSSSTATIADEFHVGREIGNLILTVFLVGFTVGPSFWGPGSELVGRHHISISTFALYILLNIGQVRTNSMTTLLVTRFLCGFFASAPLTNSIGIIADLWDPVNRGIAMSVFTATAFLGPATGPVVALSAGAGSFLVIIILAGVCVLLSLFVPETSAPVLLARKANRLRGADPVKNKDIYAESERVSWTPNAVLERTIFRPFKMLLVEPILLLATIYVALAYGVMYASMCHLLPKSEAVPLIFIRTRHFSVSSDGLWHGFPPVEERLYSAMVGGSTLVIGILFLCWSGTYESVPWWVPGLSTILVGLAITLIFTLHCTCTRYTYLVDTYLKYAASALAAHTIIRSLAGAAFPLFSKQMFVKLGINWADTLLGGIALILAPIPFLFHKYGQRIRASSYFAPCLDLKVAEFLKEEKSAVAQVATQTV</sequence>
<dbReference type="AlphaFoldDB" id="A0AAD4LFD2"/>
<comment type="caution">
    <text evidence="6">The sequence shown here is derived from an EMBL/GenBank/DDBJ whole genome shotgun (WGS) entry which is preliminary data.</text>
</comment>
<evidence type="ECO:0000256" key="5">
    <source>
        <dbReference type="SAM" id="Phobius"/>
    </source>
</evidence>
<feature type="transmembrane region" description="Helical" evidence="5">
    <location>
        <begin position="401"/>
        <end position="426"/>
    </location>
</feature>
<dbReference type="Pfam" id="PF07690">
    <property type="entry name" value="MFS_1"/>
    <property type="match status" value="1"/>
</dbReference>
<keyword evidence="3 5" id="KW-1133">Transmembrane helix</keyword>
<evidence type="ECO:0000313" key="6">
    <source>
        <dbReference type="EMBL" id="KAH8986446.1"/>
    </source>
</evidence>
<feature type="transmembrane region" description="Helical" evidence="5">
    <location>
        <begin position="116"/>
        <end position="135"/>
    </location>
</feature>
<evidence type="ECO:0000256" key="4">
    <source>
        <dbReference type="ARBA" id="ARBA00023136"/>
    </source>
</evidence>
<feature type="transmembrane region" description="Helical" evidence="5">
    <location>
        <begin position="438"/>
        <end position="457"/>
    </location>
</feature>
<evidence type="ECO:0000256" key="1">
    <source>
        <dbReference type="ARBA" id="ARBA00004141"/>
    </source>
</evidence>
<accession>A0AAD4LFD2</accession>
<keyword evidence="2 5" id="KW-0812">Transmembrane</keyword>
<feature type="transmembrane region" description="Helical" evidence="5">
    <location>
        <begin position="339"/>
        <end position="361"/>
    </location>
</feature>
<feature type="transmembrane region" description="Helical" evidence="5">
    <location>
        <begin position="147"/>
        <end position="172"/>
    </location>
</feature>
<keyword evidence="7" id="KW-1185">Reference proteome</keyword>
<feature type="transmembrane region" description="Helical" evidence="5">
    <location>
        <begin position="282"/>
        <end position="305"/>
    </location>
</feature>
<protein>
    <submittedName>
        <fullName evidence="6">MFS polyamine transporter</fullName>
    </submittedName>
</protein>
<dbReference type="GO" id="GO:0022857">
    <property type="term" value="F:transmembrane transporter activity"/>
    <property type="evidence" value="ECO:0007669"/>
    <property type="project" value="InterPro"/>
</dbReference>
<reference evidence="6" key="1">
    <citation type="submission" date="2022-01" db="EMBL/GenBank/DDBJ databases">
        <title>Comparative genomics reveals a dynamic genome evolution in the ectomycorrhizal milk-cap (Lactarius) mushrooms.</title>
        <authorList>
            <consortium name="DOE Joint Genome Institute"/>
            <person name="Lebreton A."/>
            <person name="Tang N."/>
            <person name="Kuo A."/>
            <person name="LaButti K."/>
            <person name="Drula E."/>
            <person name="Barry K."/>
            <person name="Clum A."/>
            <person name="Lipzen A."/>
            <person name="Mousain D."/>
            <person name="Ng V."/>
            <person name="Wang R."/>
            <person name="Wang X."/>
            <person name="Dai Y."/>
            <person name="Henrissat B."/>
            <person name="Grigoriev I.V."/>
            <person name="Guerin-Laguette A."/>
            <person name="Yu F."/>
            <person name="Martin F.M."/>
        </authorList>
    </citation>
    <scope>NUCLEOTIDE SEQUENCE</scope>
    <source>
        <strain evidence="6">QP</strain>
    </source>
</reference>
<keyword evidence="4 5" id="KW-0472">Membrane</keyword>
<dbReference type="InterPro" id="IPR011701">
    <property type="entry name" value="MFS"/>
</dbReference>
<dbReference type="Proteomes" id="UP001201163">
    <property type="component" value="Unassembled WGS sequence"/>
</dbReference>
<dbReference type="PANTHER" id="PTHR23502:SF74">
    <property type="entry name" value="MAJOR FACILITATOR SUPERFAMILY (MFS) PROFILE DOMAIN-CONTAINING PROTEIN"/>
    <property type="match status" value="1"/>
</dbReference>
<evidence type="ECO:0000256" key="3">
    <source>
        <dbReference type="ARBA" id="ARBA00022989"/>
    </source>
</evidence>
<dbReference type="SUPFAM" id="SSF103473">
    <property type="entry name" value="MFS general substrate transporter"/>
    <property type="match status" value="1"/>
</dbReference>
<dbReference type="Gene3D" id="1.20.1250.20">
    <property type="entry name" value="MFS general substrate transporter like domains"/>
    <property type="match status" value="1"/>
</dbReference>
<gene>
    <name evidence="6" type="ORF">EDB92DRAFT_1936192</name>
</gene>
<feature type="transmembrane region" description="Helical" evidence="5">
    <location>
        <begin position="207"/>
        <end position="224"/>
    </location>
</feature>
<dbReference type="EMBL" id="JAKELL010000054">
    <property type="protein sequence ID" value="KAH8986446.1"/>
    <property type="molecule type" value="Genomic_DNA"/>
</dbReference>
<feature type="transmembrane region" description="Helical" evidence="5">
    <location>
        <begin position="367"/>
        <end position="389"/>
    </location>
</feature>
<evidence type="ECO:0000313" key="7">
    <source>
        <dbReference type="Proteomes" id="UP001201163"/>
    </source>
</evidence>
<evidence type="ECO:0000256" key="2">
    <source>
        <dbReference type="ARBA" id="ARBA00022692"/>
    </source>
</evidence>
<feature type="transmembrane region" description="Helical" evidence="5">
    <location>
        <begin position="178"/>
        <end position="200"/>
    </location>
</feature>
<name>A0AAD4LFD2_9AGAM</name>
<comment type="subcellular location">
    <subcellularLocation>
        <location evidence="1">Membrane</location>
        <topology evidence="1">Multi-pass membrane protein</topology>
    </subcellularLocation>
</comment>
<feature type="transmembrane region" description="Helical" evidence="5">
    <location>
        <begin position="91"/>
        <end position="110"/>
    </location>
</feature>
<dbReference type="PANTHER" id="PTHR23502">
    <property type="entry name" value="MAJOR FACILITATOR SUPERFAMILY"/>
    <property type="match status" value="1"/>
</dbReference>
<organism evidence="6 7">
    <name type="scientific">Lactarius akahatsu</name>
    <dbReference type="NCBI Taxonomy" id="416441"/>
    <lineage>
        <taxon>Eukaryota</taxon>
        <taxon>Fungi</taxon>
        <taxon>Dikarya</taxon>
        <taxon>Basidiomycota</taxon>
        <taxon>Agaricomycotina</taxon>
        <taxon>Agaricomycetes</taxon>
        <taxon>Russulales</taxon>
        <taxon>Russulaceae</taxon>
        <taxon>Lactarius</taxon>
    </lineage>
</organism>
<proteinExistence type="predicted"/>